<evidence type="ECO:0008006" key="4">
    <source>
        <dbReference type="Google" id="ProtNLM"/>
    </source>
</evidence>
<dbReference type="RefSeq" id="WP_075118425.1">
    <property type="nucleotide sequence ID" value="NZ_MSCT01000006.1"/>
</dbReference>
<evidence type="ECO:0000313" key="2">
    <source>
        <dbReference type="EMBL" id="OLF55683.1"/>
    </source>
</evidence>
<proteinExistence type="predicted"/>
<dbReference type="AlphaFoldDB" id="A0A1Q8EV87"/>
<comment type="caution">
    <text evidence="2">The sequence shown here is derived from an EMBL/GenBank/DDBJ whole genome shotgun (WGS) entry which is preliminary data.</text>
</comment>
<dbReference type="EMBL" id="MSCT01000006">
    <property type="protein sequence ID" value="OLF55683.1"/>
    <property type="molecule type" value="Genomic_DNA"/>
</dbReference>
<feature type="signal peptide" evidence="1">
    <location>
        <begin position="1"/>
        <end position="22"/>
    </location>
</feature>
<dbReference type="OrthoDB" id="7011214at2"/>
<evidence type="ECO:0000256" key="1">
    <source>
        <dbReference type="SAM" id="SignalP"/>
    </source>
</evidence>
<protein>
    <recommendedName>
        <fullName evidence="4">Type 1 fimbrial protein</fullName>
    </recommendedName>
</protein>
<organism evidence="2 3">
    <name type="scientific">Pseudomonas chlororaphis</name>
    <dbReference type="NCBI Taxonomy" id="587753"/>
    <lineage>
        <taxon>Bacteria</taxon>
        <taxon>Pseudomonadati</taxon>
        <taxon>Pseudomonadota</taxon>
        <taxon>Gammaproteobacteria</taxon>
        <taxon>Pseudomonadales</taxon>
        <taxon>Pseudomonadaceae</taxon>
        <taxon>Pseudomonas</taxon>
    </lineage>
</organism>
<dbReference type="Proteomes" id="UP000185578">
    <property type="component" value="Unassembled WGS sequence"/>
</dbReference>
<reference evidence="2 3" key="1">
    <citation type="submission" date="2016-12" db="EMBL/GenBank/DDBJ databases">
        <authorList>
            <person name="Song W.-J."/>
            <person name="Kurnit D.M."/>
        </authorList>
    </citation>
    <scope>NUCLEOTIDE SEQUENCE [LARGE SCALE GENOMIC DNA]</scope>
    <source>
        <strain evidence="2 3">PCL1601</strain>
    </source>
</reference>
<accession>A0A1Q8EV87</accession>
<keyword evidence="1" id="KW-0732">Signal</keyword>
<sequence length="130" mass="13474">MSTKLVLAGVGMFLGLSGACVAAPQGIQGVIYFHGSIVEEPCTPNAEAATHGPVALSLRQCPTLSRGNDIRVEGVGPSRAVTALGRSPINVKLVTDTGHEGRYYDQQYALVDTAGKAVTSGMYVITLTSP</sequence>
<dbReference type="PROSITE" id="PS51257">
    <property type="entry name" value="PROKAR_LIPOPROTEIN"/>
    <property type="match status" value="1"/>
</dbReference>
<feature type="chain" id="PRO_5010232437" description="Type 1 fimbrial protein" evidence="1">
    <location>
        <begin position="23"/>
        <end position="130"/>
    </location>
</feature>
<gene>
    <name evidence="2" type="ORF">BTN82_06985</name>
</gene>
<evidence type="ECO:0000313" key="3">
    <source>
        <dbReference type="Proteomes" id="UP000185578"/>
    </source>
</evidence>
<name>A0A1Q8EV87_9PSED</name>